<dbReference type="GO" id="GO:0000166">
    <property type="term" value="F:nucleotide binding"/>
    <property type="evidence" value="ECO:0007669"/>
    <property type="project" value="UniProtKB-KW"/>
</dbReference>
<evidence type="ECO:0000313" key="10">
    <source>
        <dbReference type="Proteomes" id="UP000075714"/>
    </source>
</evidence>
<evidence type="ECO:0000256" key="2">
    <source>
        <dbReference type="ARBA" id="ARBA00022692"/>
    </source>
</evidence>
<dbReference type="InterPro" id="IPR029787">
    <property type="entry name" value="Nucleotide_cyclase"/>
</dbReference>
<feature type="compositionally biased region" description="Low complexity" evidence="7">
    <location>
        <begin position="132"/>
        <end position="148"/>
    </location>
</feature>
<evidence type="ECO:0000256" key="4">
    <source>
        <dbReference type="ARBA" id="ARBA00022989"/>
    </source>
</evidence>
<keyword evidence="10" id="KW-1185">Reference proteome</keyword>
<dbReference type="CDD" id="cd07302">
    <property type="entry name" value="CHD"/>
    <property type="match status" value="1"/>
</dbReference>
<feature type="region of interest" description="Disordered" evidence="7">
    <location>
        <begin position="125"/>
        <end position="151"/>
    </location>
</feature>
<dbReference type="GO" id="GO:0004383">
    <property type="term" value="F:guanylate cyclase activity"/>
    <property type="evidence" value="ECO:0007669"/>
    <property type="project" value="TreeGrafter"/>
</dbReference>
<accession>A0A150GSX2</accession>
<organism evidence="9 10">
    <name type="scientific">Gonium pectorale</name>
    <name type="common">Green alga</name>
    <dbReference type="NCBI Taxonomy" id="33097"/>
    <lineage>
        <taxon>Eukaryota</taxon>
        <taxon>Viridiplantae</taxon>
        <taxon>Chlorophyta</taxon>
        <taxon>core chlorophytes</taxon>
        <taxon>Chlorophyceae</taxon>
        <taxon>CS clade</taxon>
        <taxon>Chlamydomonadales</taxon>
        <taxon>Volvocaceae</taxon>
        <taxon>Gonium</taxon>
    </lineage>
</organism>
<protein>
    <recommendedName>
        <fullName evidence="8">Guanylate cyclase domain-containing protein</fullName>
    </recommendedName>
</protein>
<evidence type="ECO:0000313" key="9">
    <source>
        <dbReference type="EMBL" id="KXZ52788.1"/>
    </source>
</evidence>
<dbReference type="Proteomes" id="UP000075714">
    <property type="component" value="Unassembled WGS sequence"/>
</dbReference>
<feature type="compositionally biased region" description="Basic and acidic residues" evidence="7">
    <location>
        <begin position="272"/>
        <end position="283"/>
    </location>
</feature>
<dbReference type="PANTHER" id="PTHR11920">
    <property type="entry name" value="GUANYLYL CYCLASE"/>
    <property type="match status" value="1"/>
</dbReference>
<feature type="domain" description="Guanylate cyclase" evidence="8">
    <location>
        <begin position="1387"/>
        <end position="1488"/>
    </location>
</feature>
<keyword evidence="4" id="KW-1133">Transmembrane helix</keyword>
<dbReference type="GO" id="GO:0004016">
    <property type="term" value="F:adenylate cyclase activity"/>
    <property type="evidence" value="ECO:0007669"/>
    <property type="project" value="TreeGrafter"/>
</dbReference>
<dbReference type="SUPFAM" id="SSF55073">
    <property type="entry name" value="Nucleotide cyclase"/>
    <property type="match status" value="1"/>
</dbReference>
<evidence type="ECO:0000256" key="3">
    <source>
        <dbReference type="ARBA" id="ARBA00022741"/>
    </source>
</evidence>
<dbReference type="PROSITE" id="PS50125">
    <property type="entry name" value="GUANYLATE_CYCLASE_2"/>
    <property type="match status" value="1"/>
</dbReference>
<dbReference type="EMBL" id="LSYV01000009">
    <property type="protein sequence ID" value="KXZ52788.1"/>
    <property type="molecule type" value="Genomic_DNA"/>
</dbReference>
<gene>
    <name evidence="9" type="ORF">GPECTOR_8g176</name>
</gene>
<feature type="region of interest" description="Disordered" evidence="7">
    <location>
        <begin position="491"/>
        <end position="537"/>
    </location>
</feature>
<proteinExistence type="predicted"/>
<sequence>MGRPQHQPDHGPFRGAPATLLRLEARLRLAWPFLAVLLEPVHVYGTFVYHIYGFVACRSVAVTEEPLARAAAFQLAAAMLVKAAHTLAASASHHDAAAAAVHAAAGGSKSLAAALVPLVERAATPGRENRKSIPPQLSRPPSSRQSTSALSEQIEEMLDIKRLASGRAHASASIIEPAASLGPQHRTHTRYSHSFRRLRRQDSVASVDNGGLAHFHNQQQQQGSGPGQGGGGHGTSRLAGNNAPRGMPPAWASDAGMEAEAEDSSDNSVGQPREREPADDRGPRPPAAASPAFQRVAAEGRSPGAALRRMSSLPSRLRHVAPASVVDEAPSAETSGEERRTATPLGGSSMRHRRSPSAVPASPQHSSFSMLPMAAGFDGARPRSPPIHIVSSAPDVVGAFSAANSSMEGGGSGISGYEGSLPEPMHGRLGGAMGSAEGTGPHGRASSLGLAVGAKLVGGGVSGSAASDCLRKEALRQMVMARWRSSLAPEAAASAASSTPGHSPQFGGHALGPSDDAAMRATSPPLRPGSYLGASSVDSLVEDDGGASVAAESSHQWPSLPPATAAAAAALAAVEAYAEELRSHSPRTSVGGVTIATGTGGATTGTASALTGNSRRSLVASSRNTSIKTTGISRINSLEGRGSGPAAAPGVFSEGVGGLVRRPLRWWLLAAAAVAESVWSEEAGAVLLLLLAVIVRPGAAAQRHAVLAALLQRRASLGLAAAAGCALLALSEGVFLVGHLLALWAAPGVAPSWGVALWSSRVIAAPPLHRLALGGLGLEATVSRRHAAWRSAFYMAGIRMSASQYGRCMLASVAALAAGALLEHSHQQQHRLAPRLGLSDAGAGVATPAPHLAAISTLHQALQLLCASTAGVAMGLMAARVLPALLAGLCTSEVLRRRLSPAGADRAAGLASFLLADSPDALASGASVAYLLLAHSPLLACAKLLGRAYALLSAALSSCLGSIAWGRLAASRDSGLPDIPEDLAVLGGLGALDDPASSPSPSSYTARLRLRWLQMLLHSFPLPAWLQLLRPAPGAMAAAGMFALLLLLVAAQSLLLAMLTGDSRRAASLHRRQAALAALKLRLLQAPSVMDLLQSIMDGAAEVLEGASAWAIIGPVSRVYGACSRLSETVLLSQPTPTDLAQLAAGIGAAGLLVVPLECLEQPYGVVVIATAQAASMDKDLRLLSLSLADGLAQALYLKQMQADMAASEMVMQDIYPQHAVQALKRRMHAQGAAAGSRSLAPLTLPPNGSLTTLSALTGVAAGPGSPLVDRTMFHTANSLSVWAGGAGSSPAAAAAQASSPFSKQTQAPPAFAANLFRPAPIEQHGGLLSPRQPPNPSAVAQAEVQGAAAASAGEEGGSALGGALGNAICAALPSDVPYAVWHPAVSVLFADIVGYTATSQALEPEQVMALLHSLFCKYDALLGKHRVYKVETIGDCFMAATGLALVPGEPPNPDHALDMVRFGRAMIAAAAEASSTAPLRHFAARTG</sequence>
<dbReference type="GO" id="GO:0035556">
    <property type="term" value="P:intracellular signal transduction"/>
    <property type="evidence" value="ECO:0007669"/>
    <property type="project" value="InterPro"/>
</dbReference>
<evidence type="ECO:0000256" key="5">
    <source>
        <dbReference type="ARBA" id="ARBA00023136"/>
    </source>
</evidence>
<dbReference type="GO" id="GO:0001653">
    <property type="term" value="F:peptide receptor activity"/>
    <property type="evidence" value="ECO:0007669"/>
    <property type="project" value="TreeGrafter"/>
</dbReference>
<keyword evidence="6" id="KW-0456">Lyase</keyword>
<feature type="region of interest" description="Disordered" evidence="7">
    <location>
        <begin position="175"/>
        <end position="199"/>
    </location>
</feature>
<dbReference type="GO" id="GO:0007168">
    <property type="term" value="P:receptor guanylyl cyclase signaling pathway"/>
    <property type="evidence" value="ECO:0007669"/>
    <property type="project" value="TreeGrafter"/>
</dbReference>
<evidence type="ECO:0000256" key="6">
    <source>
        <dbReference type="ARBA" id="ARBA00023239"/>
    </source>
</evidence>
<comment type="caution">
    <text evidence="9">The sequence shown here is derived from an EMBL/GenBank/DDBJ whole genome shotgun (WGS) entry which is preliminary data.</text>
</comment>
<keyword evidence="2" id="KW-0812">Transmembrane</keyword>
<dbReference type="InterPro" id="IPR050401">
    <property type="entry name" value="Cyclic_nucleotide_synthase"/>
</dbReference>
<feature type="region of interest" description="Disordered" evidence="7">
    <location>
        <begin position="217"/>
        <end position="370"/>
    </location>
</feature>
<dbReference type="InterPro" id="IPR001054">
    <property type="entry name" value="A/G_cyclase"/>
</dbReference>
<feature type="compositionally biased region" description="Gly residues" evidence="7">
    <location>
        <begin position="224"/>
        <end position="234"/>
    </location>
</feature>
<name>A0A150GSX2_GONPE</name>
<evidence type="ECO:0000256" key="1">
    <source>
        <dbReference type="ARBA" id="ARBA00004370"/>
    </source>
</evidence>
<reference evidence="10" key="1">
    <citation type="journal article" date="2016" name="Nat. Commun.">
        <title>The Gonium pectorale genome demonstrates co-option of cell cycle regulation during the evolution of multicellularity.</title>
        <authorList>
            <person name="Hanschen E.R."/>
            <person name="Marriage T.N."/>
            <person name="Ferris P.J."/>
            <person name="Hamaji T."/>
            <person name="Toyoda A."/>
            <person name="Fujiyama A."/>
            <person name="Neme R."/>
            <person name="Noguchi H."/>
            <person name="Minakuchi Y."/>
            <person name="Suzuki M."/>
            <person name="Kawai-Toyooka H."/>
            <person name="Smith D.R."/>
            <person name="Sparks H."/>
            <person name="Anderson J."/>
            <person name="Bakaric R."/>
            <person name="Luria V."/>
            <person name="Karger A."/>
            <person name="Kirschner M.W."/>
            <person name="Durand P.M."/>
            <person name="Michod R.E."/>
            <person name="Nozaki H."/>
            <person name="Olson B.J."/>
        </authorList>
    </citation>
    <scope>NUCLEOTIDE SEQUENCE [LARGE SCALE GENOMIC DNA]</scope>
    <source>
        <strain evidence="10">NIES-2863</strain>
    </source>
</reference>
<evidence type="ECO:0000256" key="7">
    <source>
        <dbReference type="SAM" id="MobiDB-lite"/>
    </source>
</evidence>
<dbReference type="OrthoDB" id="6127067at2759"/>
<dbReference type="GO" id="GO:0005886">
    <property type="term" value="C:plasma membrane"/>
    <property type="evidence" value="ECO:0007669"/>
    <property type="project" value="TreeGrafter"/>
</dbReference>
<feature type="compositionally biased region" description="Low complexity" evidence="7">
    <location>
        <begin position="491"/>
        <end position="504"/>
    </location>
</feature>
<keyword evidence="5" id="KW-0472">Membrane</keyword>
<feature type="compositionally biased region" description="Basic residues" evidence="7">
    <location>
        <begin position="185"/>
        <end position="199"/>
    </location>
</feature>
<dbReference type="STRING" id="33097.A0A150GSX2"/>
<keyword evidence="3" id="KW-0547">Nucleotide-binding</keyword>
<comment type="subcellular location">
    <subcellularLocation>
        <location evidence="1">Membrane</location>
    </subcellularLocation>
</comment>
<dbReference type="PANTHER" id="PTHR11920:SF335">
    <property type="entry name" value="GUANYLATE CYCLASE"/>
    <property type="match status" value="1"/>
</dbReference>
<evidence type="ECO:0000259" key="8">
    <source>
        <dbReference type="PROSITE" id="PS50125"/>
    </source>
</evidence>
<dbReference type="Gene3D" id="3.30.70.1230">
    <property type="entry name" value="Nucleotide cyclase"/>
    <property type="match status" value="1"/>
</dbReference>
<dbReference type="Pfam" id="PF00211">
    <property type="entry name" value="Guanylate_cyc"/>
    <property type="match status" value="1"/>
</dbReference>